<dbReference type="GeneID" id="40086296"/>
<gene>
    <name evidence="1" type="primary">84</name>
    <name evidence="1" type="ORF">SEA_MOLIVIA_84</name>
</gene>
<reference evidence="2" key="1">
    <citation type="submission" date="2017-06" db="EMBL/GenBank/DDBJ databases">
        <authorList>
            <person name="Kim H.J."/>
            <person name="Triplett B.A."/>
        </authorList>
    </citation>
    <scope>NUCLEOTIDE SEQUENCE [LARGE SCALE GENOMIC DNA]</scope>
</reference>
<evidence type="ECO:0000313" key="1">
    <source>
        <dbReference type="EMBL" id="ASX99305.1"/>
    </source>
</evidence>
<dbReference type="RefSeq" id="YP_009610206.1">
    <property type="nucleotide sequence ID" value="NC_042001.1"/>
</dbReference>
<dbReference type="EMBL" id="MF185731">
    <property type="protein sequence ID" value="ASX99305.1"/>
    <property type="molecule type" value="Genomic_DNA"/>
</dbReference>
<evidence type="ECO:0000313" key="2">
    <source>
        <dbReference type="Proteomes" id="UP000225204"/>
    </source>
</evidence>
<organism evidence="1 2">
    <name type="scientific">Arthrobacter phage Molivia</name>
    <dbReference type="NCBI Taxonomy" id="2015839"/>
    <lineage>
        <taxon>Viruses</taxon>
        <taxon>Duplodnaviria</taxon>
        <taxon>Heunggongvirae</taxon>
        <taxon>Uroviricota</taxon>
        <taxon>Caudoviricetes</taxon>
        <taxon>Amigovirus</taxon>
        <taxon>Amigovirus molivia</taxon>
    </lineage>
</organism>
<proteinExistence type="predicted"/>
<accession>A0A286S283</accession>
<sequence length="74" mass="8428">MPPEEQTVEQAMAHLNEVYRLQDEAIAQATRAVERRFRTVIREAQEYVSDAQRRALIDAAYTALGTHTENINGL</sequence>
<dbReference type="Proteomes" id="UP000225204">
    <property type="component" value="Segment"/>
</dbReference>
<protein>
    <submittedName>
        <fullName evidence="1">Uncharacterized protein</fullName>
    </submittedName>
</protein>
<name>A0A286S283_9CAUD</name>
<dbReference type="KEGG" id="vg:40086296"/>
<keyword evidence="2" id="KW-1185">Reference proteome</keyword>